<keyword evidence="2" id="KW-1185">Reference proteome</keyword>
<organism evidence="1 2">
    <name type="scientific">Teratosphaeria nubilosa</name>
    <dbReference type="NCBI Taxonomy" id="161662"/>
    <lineage>
        <taxon>Eukaryota</taxon>
        <taxon>Fungi</taxon>
        <taxon>Dikarya</taxon>
        <taxon>Ascomycota</taxon>
        <taxon>Pezizomycotina</taxon>
        <taxon>Dothideomycetes</taxon>
        <taxon>Dothideomycetidae</taxon>
        <taxon>Mycosphaerellales</taxon>
        <taxon>Teratosphaeriaceae</taxon>
        <taxon>Teratosphaeria</taxon>
    </lineage>
</organism>
<gene>
    <name evidence="1" type="ORF">EJ03DRAFT_139189</name>
</gene>
<evidence type="ECO:0000313" key="1">
    <source>
        <dbReference type="EMBL" id="KAF2767894.1"/>
    </source>
</evidence>
<dbReference type="Proteomes" id="UP000799436">
    <property type="component" value="Unassembled WGS sequence"/>
</dbReference>
<protein>
    <submittedName>
        <fullName evidence="1">Uncharacterized protein</fullName>
    </submittedName>
</protein>
<dbReference type="OrthoDB" id="3935714at2759"/>
<dbReference type="AlphaFoldDB" id="A0A6G1L6M5"/>
<dbReference type="EMBL" id="ML995850">
    <property type="protein sequence ID" value="KAF2767894.1"/>
    <property type="molecule type" value="Genomic_DNA"/>
</dbReference>
<proteinExistence type="predicted"/>
<accession>A0A6G1L6M5</accession>
<reference evidence="1" key="1">
    <citation type="journal article" date="2020" name="Stud. Mycol.">
        <title>101 Dothideomycetes genomes: a test case for predicting lifestyles and emergence of pathogens.</title>
        <authorList>
            <person name="Haridas S."/>
            <person name="Albert R."/>
            <person name="Binder M."/>
            <person name="Bloem J."/>
            <person name="Labutti K."/>
            <person name="Salamov A."/>
            <person name="Andreopoulos B."/>
            <person name="Baker S."/>
            <person name="Barry K."/>
            <person name="Bills G."/>
            <person name="Bluhm B."/>
            <person name="Cannon C."/>
            <person name="Castanera R."/>
            <person name="Culley D."/>
            <person name="Daum C."/>
            <person name="Ezra D."/>
            <person name="Gonzalez J."/>
            <person name="Henrissat B."/>
            <person name="Kuo A."/>
            <person name="Liang C."/>
            <person name="Lipzen A."/>
            <person name="Lutzoni F."/>
            <person name="Magnuson J."/>
            <person name="Mondo S."/>
            <person name="Nolan M."/>
            <person name="Ohm R."/>
            <person name="Pangilinan J."/>
            <person name="Park H.-J."/>
            <person name="Ramirez L."/>
            <person name="Alfaro M."/>
            <person name="Sun H."/>
            <person name="Tritt A."/>
            <person name="Yoshinaga Y."/>
            <person name="Zwiers L.-H."/>
            <person name="Turgeon B."/>
            <person name="Goodwin S."/>
            <person name="Spatafora J."/>
            <person name="Crous P."/>
            <person name="Grigoriev I."/>
        </authorList>
    </citation>
    <scope>NUCLEOTIDE SEQUENCE</scope>
    <source>
        <strain evidence="1">CBS 116005</strain>
    </source>
</reference>
<sequence>MSRLFATPDIAALVAAFPPPSPFRGRPSLVRSASGDTLISSRKVIQDFRELVATCPERVRLSDLPRRLGTLRTDWLLDCYDGPLYLSRDRQSVLPSSVAQSTWDSVRDSVKERPLPLLELVSRGDVALESLEKLVLSNDPQGEDVRRYDDGNKQFLYDVNLARSISNHLANVKTGYSEGIDLTVSYPNIPLGLLKHLGNEALEQTTEHSGSFEIQNQCVYFIPSDYTAGLEAKRKAAYDRAVTEIVDQLGDEGFCRVPSSRKSTGNTAEHGLQPMVDDVKAALQADLGASIVELAVESEGATVLITSAKLSEGLEALRCAVPQGAANVWHQRDGGETNAVLKQRAIGFVEEYIHQPYLLSLLKTSRAAELDPLITDKFAKLEQDDGHKFGSLMAERLLSPMQLYMDGISTVVDPILKEHLEEYVGDYCRQDVIPPVVQILREDRLLIDKSRKRDVEKMQQAVSEAKSLTAIHAALSKLARKQKVDSPSPELLQNIKQQTLQQKVKAMRKMSRGSDLLQNLTWVLLAAKGPGLFISSGRDTTRMIKQFQSVGDAGVAQKLVEVRDKLKAGQESKEDLGMMVEMAVEAVDQDSR</sequence>
<name>A0A6G1L6M5_9PEZI</name>
<evidence type="ECO:0000313" key="2">
    <source>
        <dbReference type="Proteomes" id="UP000799436"/>
    </source>
</evidence>